<dbReference type="Proteomes" id="UP000240996">
    <property type="component" value="Unassembled WGS sequence"/>
</dbReference>
<reference evidence="1 2" key="1">
    <citation type="submission" date="2018-04" db="EMBL/GenBank/DDBJ databases">
        <title>Genomic Encyclopedia of Type Strains, Phase III (KMG-III): the genomes of soil and plant-associated and newly described type strains.</title>
        <authorList>
            <person name="Whitman W."/>
        </authorList>
    </citation>
    <scope>NUCLEOTIDE SEQUENCE [LARGE SCALE GENOMIC DNA]</scope>
    <source>
        <strain evidence="1 2">NW12</strain>
    </source>
</reference>
<organism evidence="1 2">
    <name type="scientific">Sphingomonas aerolata</name>
    <dbReference type="NCBI Taxonomy" id="185951"/>
    <lineage>
        <taxon>Bacteria</taxon>
        <taxon>Pseudomonadati</taxon>
        <taxon>Pseudomonadota</taxon>
        <taxon>Alphaproteobacteria</taxon>
        <taxon>Sphingomonadales</taxon>
        <taxon>Sphingomonadaceae</taxon>
        <taxon>Sphingomonas</taxon>
    </lineage>
</organism>
<name>A0A2T4YPM6_9SPHN</name>
<dbReference type="Pfam" id="PF14236">
    <property type="entry name" value="DruA"/>
    <property type="match status" value="1"/>
</dbReference>
<evidence type="ECO:0000313" key="2">
    <source>
        <dbReference type="Proteomes" id="UP000240996"/>
    </source>
</evidence>
<evidence type="ECO:0000313" key="1">
    <source>
        <dbReference type="EMBL" id="PTM45467.1"/>
    </source>
</evidence>
<protein>
    <submittedName>
        <fullName evidence="1">Uncharacterized protein</fullName>
    </submittedName>
</protein>
<gene>
    <name evidence="1" type="ORF">C8J24_1684</name>
</gene>
<dbReference type="EMBL" id="PZZN01000002">
    <property type="protein sequence ID" value="PTM45467.1"/>
    <property type="molecule type" value="Genomic_DNA"/>
</dbReference>
<keyword evidence="2" id="KW-1185">Reference proteome</keyword>
<dbReference type="InterPro" id="IPR025639">
    <property type="entry name" value="DruA"/>
</dbReference>
<comment type="caution">
    <text evidence="1">The sequence shown here is derived from an EMBL/GenBank/DDBJ whole genome shotgun (WGS) entry which is preliminary data.</text>
</comment>
<accession>A0A2T4YPM6</accession>
<dbReference type="AlphaFoldDB" id="A0A2T4YPM6"/>
<sequence>MRATLAAQEALFPADYFDPFGMDFANLAIDVVPCVDAPSQAMFNYISYGQSVAAETKTMRIGRFLIYDRTPSPHRIMGAIALKSPKYFDGARDRHLGWPALSEMVDGERIKSDAAIKLRNAALKSIFNIAVCMAVPPYDRHGVGKLIAALALSHPVIGHMETKYPNCVLGVTTTGIWSGSAGQYERIRLGRDMIADQRAKLYERTHTVRRSLNYVPAHFSQATYEAAFDMIRRSHVRIQPFHGYDADPAIRQHLLNAALLHLRIPRRAIAANVISHYFGSVSLACREALATVATLNHPPTERSLAIGEIYAEWLTRTAMPAEHDVAPARLSARAT</sequence>
<proteinExistence type="predicted"/>